<name>A0A2V2BCG4_9GAMM</name>
<evidence type="ECO:0000256" key="1">
    <source>
        <dbReference type="SAM" id="Phobius"/>
    </source>
</evidence>
<proteinExistence type="predicted"/>
<dbReference type="EMBL" id="QGHF01000011">
    <property type="protein sequence ID" value="PWK94304.1"/>
    <property type="molecule type" value="Genomic_DNA"/>
</dbReference>
<gene>
    <name evidence="2" type="ORF">C7431_11140</name>
</gene>
<protein>
    <submittedName>
        <fullName evidence="2">Uncharacterized protein</fullName>
    </submittedName>
</protein>
<dbReference type="Proteomes" id="UP000245981">
    <property type="component" value="Unassembled WGS sequence"/>
</dbReference>
<keyword evidence="1" id="KW-0472">Membrane</keyword>
<comment type="caution">
    <text evidence="2">The sequence shown here is derived from an EMBL/GenBank/DDBJ whole genome shotgun (WGS) entry which is preliminary data.</text>
</comment>
<organism evidence="2 3">
    <name type="scientific">Pantoea allii</name>
    <dbReference type="NCBI Taxonomy" id="574096"/>
    <lineage>
        <taxon>Bacteria</taxon>
        <taxon>Pseudomonadati</taxon>
        <taxon>Pseudomonadota</taxon>
        <taxon>Gammaproteobacteria</taxon>
        <taxon>Enterobacterales</taxon>
        <taxon>Erwiniaceae</taxon>
        <taxon>Pantoea</taxon>
    </lineage>
</organism>
<evidence type="ECO:0000313" key="2">
    <source>
        <dbReference type="EMBL" id="PWK94304.1"/>
    </source>
</evidence>
<reference evidence="2 3" key="1">
    <citation type="submission" date="2018-05" db="EMBL/GenBank/DDBJ databases">
        <title>Genomic Encyclopedia of Type Strains, Phase IV (KMG-V): Genome sequencing to study the core and pangenomes of soil and plant-associated prokaryotes.</title>
        <authorList>
            <person name="Whitman W."/>
        </authorList>
    </citation>
    <scope>NUCLEOTIDE SEQUENCE [LARGE SCALE GENOMIC DNA]</scope>
    <source>
        <strain evidence="2 3">PNA 200-10</strain>
    </source>
</reference>
<keyword evidence="1" id="KW-0812">Transmembrane</keyword>
<sequence>MKSVIQEKILTLFLCVAVTAVIVKFISKSSFYVSHPSLSISLTVAVAVIISNVVVTKIISKRG</sequence>
<feature type="transmembrane region" description="Helical" evidence="1">
    <location>
        <begin position="9"/>
        <end position="26"/>
    </location>
</feature>
<keyword evidence="1" id="KW-1133">Transmembrane helix</keyword>
<accession>A0A2V2BCG4</accession>
<evidence type="ECO:0000313" key="3">
    <source>
        <dbReference type="Proteomes" id="UP000245981"/>
    </source>
</evidence>
<dbReference type="AlphaFoldDB" id="A0A2V2BCG4"/>
<feature type="transmembrane region" description="Helical" evidence="1">
    <location>
        <begin position="38"/>
        <end position="59"/>
    </location>
</feature>